<dbReference type="InterPro" id="IPR027417">
    <property type="entry name" value="P-loop_NTPase"/>
</dbReference>
<dbReference type="Pfam" id="PF00004">
    <property type="entry name" value="AAA"/>
    <property type="match status" value="2"/>
</dbReference>
<feature type="domain" description="AAA+ ATPase" evidence="1">
    <location>
        <begin position="471"/>
        <end position="600"/>
    </location>
</feature>
<dbReference type="InterPro" id="IPR003959">
    <property type="entry name" value="ATPase_AAA_core"/>
</dbReference>
<proteinExistence type="predicted"/>
<evidence type="ECO:0000313" key="2">
    <source>
        <dbReference type="EMBL" id="QNP43807.1"/>
    </source>
</evidence>
<dbReference type="CDD" id="cd19481">
    <property type="entry name" value="RecA-like_protease"/>
    <property type="match status" value="1"/>
</dbReference>
<feature type="domain" description="AAA+ ATPase" evidence="1">
    <location>
        <begin position="232"/>
        <end position="362"/>
    </location>
</feature>
<dbReference type="InterPro" id="IPR003593">
    <property type="entry name" value="AAA+_ATPase"/>
</dbReference>
<protein>
    <submittedName>
        <fullName evidence="2">AAA family ATPase</fullName>
    </submittedName>
</protein>
<evidence type="ECO:0000259" key="1">
    <source>
        <dbReference type="SMART" id="SM00382"/>
    </source>
</evidence>
<dbReference type="SMART" id="SM00382">
    <property type="entry name" value="AAA"/>
    <property type="match status" value="2"/>
</dbReference>
<reference evidence="2 3" key="1">
    <citation type="submission" date="2020-08" db="EMBL/GenBank/DDBJ databases">
        <title>Genome sequence of Sphingomonas daechungensis KACC 18115T.</title>
        <authorList>
            <person name="Hyun D.-W."/>
            <person name="Bae J.-W."/>
        </authorList>
    </citation>
    <scope>NUCLEOTIDE SEQUENCE [LARGE SCALE GENOMIC DNA]</scope>
    <source>
        <strain evidence="2 3">KACC 18115</strain>
    </source>
</reference>
<gene>
    <name evidence="2" type="ORF">H9L15_03940</name>
</gene>
<dbReference type="Gene3D" id="3.40.50.300">
    <property type="entry name" value="P-loop containing nucleotide triphosphate hydrolases"/>
    <property type="match status" value="2"/>
</dbReference>
<evidence type="ECO:0000313" key="3">
    <source>
        <dbReference type="Proteomes" id="UP000516134"/>
    </source>
</evidence>
<organism evidence="2 3">
    <name type="scientific">Sphingomonas daechungensis</name>
    <dbReference type="NCBI Taxonomy" id="1176646"/>
    <lineage>
        <taxon>Bacteria</taxon>
        <taxon>Pseudomonadati</taxon>
        <taxon>Pseudomonadota</taxon>
        <taxon>Alphaproteobacteria</taxon>
        <taxon>Sphingomonadales</taxon>
        <taxon>Sphingomonadaceae</taxon>
        <taxon>Sphingomonas</taxon>
    </lineage>
</organism>
<dbReference type="RefSeq" id="WP_187715232.1">
    <property type="nucleotide sequence ID" value="NZ_BAABJC010000001.1"/>
</dbReference>
<dbReference type="InterPro" id="IPR050168">
    <property type="entry name" value="AAA_ATPase_domain"/>
</dbReference>
<dbReference type="PANTHER" id="PTHR23077">
    <property type="entry name" value="AAA-FAMILY ATPASE"/>
    <property type="match status" value="1"/>
</dbReference>
<name>A0ABX6T1T1_9SPHN</name>
<accession>A0ABX6T1T1</accession>
<sequence length="669" mass="73136">MGEKLLAQRVLTLLRDTYGKSSPVAGALLEWAAEQRDWLWPKTVWAVPATDTESAKDGETIDWDSLARLADSLDVSAPFPDVFDTVSTALNLLDLKPFDHELVFLTAAFERLPRLVALASRLRWAGGEMAALIGQLAGAPAASSEALVRRAKAIELGLICVKQQYSSPASLELEWRFADVIDQAFDSEDQIVAALAGTPQPASLARDDFAHLDRDFDLLARLLTGALRNRAQGVNILIHGPPGTGKTEFARTLASEIGARLFAVGEMDDRGEEPSRWERLCSLNRAARLLHRRSDSLILFDEMEDLFSESSTAASGERRAGSKIFVNRLLEQMKVPVIWTSNSLEGIDRAHLRRMNYVLRMGYPSAAARERIATRSAASAGAAETVEGLKPFLLSQPDSASVAPIALRTAALAGGGARDAAAVEGSLLQGLRGGRRLAPARWSGELDLSLYDADICIADVVERLTRGDAPADFSLLLSGPPGTGKTALAADVARRLDRPLAVKRASDLLSKWVGGTEENIAEAFADAREEGAVLLFDEADSLLLDRSDARMSWEITQVNELLTWMDSHPLPFIAATNFARRLDPAVFRRFLFKVELRPLSEGKLDKAFERFFGGQSRPELREIVGLTPGDFAVVKRQLRYRTDCTAKEIVELLRREAEAKPGPTGRIGF</sequence>
<keyword evidence="3" id="KW-1185">Reference proteome</keyword>
<dbReference type="SUPFAM" id="SSF52540">
    <property type="entry name" value="P-loop containing nucleoside triphosphate hydrolases"/>
    <property type="match status" value="2"/>
</dbReference>
<dbReference type="EMBL" id="CP060780">
    <property type="protein sequence ID" value="QNP43807.1"/>
    <property type="molecule type" value="Genomic_DNA"/>
</dbReference>
<dbReference type="Proteomes" id="UP000516134">
    <property type="component" value="Chromosome"/>
</dbReference>